<dbReference type="EMBL" id="CCNB01000016">
    <property type="protein sequence ID" value="CDX38662.1"/>
    <property type="molecule type" value="Genomic_DNA"/>
</dbReference>
<reference evidence="7" key="2">
    <citation type="submission" date="2014-08" db="EMBL/GenBank/DDBJ databases">
        <authorList>
            <person name="Moulin L."/>
        </authorList>
    </citation>
    <scope>NUCLEOTIDE SEQUENCE [LARGE SCALE GENOMIC DNA]</scope>
</reference>
<protein>
    <submittedName>
        <fullName evidence="6">Transcriptional regulator (AraC/XylS family)</fullName>
    </submittedName>
</protein>
<reference evidence="6 8" key="1">
    <citation type="submission" date="2014-08" db="EMBL/GenBank/DDBJ databases">
        <authorList>
            <person name="Moulin Lionel"/>
        </authorList>
    </citation>
    <scope>NUCLEOTIDE SEQUENCE [LARGE SCALE GENOMIC DNA]</scope>
</reference>
<accession>A0A090F458</accession>
<name>A0A090F458_MESPL</name>
<dbReference type="GO" id="GO:0043565">
    <property type="term" value="F:sequence-specific DNA binding"/>
    <property type="evidence" value="ECO:0007669"/>
    <property type="project" value="InterPro"/>
</dbReference>
<evidence type="ECO:0000313" key="8">
    <source>
        <dbReference type="Proteomes" id="UP000046373"/>
    </source>
</evidence>
<dbReference type="EMBL" id="CCMZ01000019">
    <property type="protein sequence ID" value="CDX18144.1"/>
    <property type="molecule type" value="Genomic_DNA"/>
</dbReference>
<evidence type="ECO:0000313" key="7">
    <source>
        <dbReference type="Proteomes" id="UP000045285"/>
    </source>
</evidence>
<organism evidence="6 8">
    <name type="scientific">Mesorhizobium plurifarium</name>
    <dbReference type="NCBI Taxonomy" id="69974"/>
    <lineage>
        <taxon>Bacteria</taxon>
        <taxon>Pseudomonadati</taxon>
        <taxon>Pseudomonadota</taxon>
        <taxon>Alphaproteobacteria</taxon>
        <taxon>Hyphomicrobiales</taxon>
        <taxon>Phyllobacteriaceae</taxon>
        <taxon>Mesorhizobium</taxon>
    </lineage>
</organism>
<gene>
    <name evidence="5" type="ORF">MPL3356_260043</name>
    <name evidence="6" type="ORF">MPLDJ20_230156</name>
</gene>
<evidence type="ECO:0000256" key="1">
    <source>
        <dbReference type="ARBA" id="ARBA00023015"/>
    </source>
</evidence>
<evidence type="ECO:0000259" key="4">
    <source>
        <dbReference type="PROSITE" id="PS01124"/>
    </source>
</evidence>
<dbReference type="PROSITE" id="PS01124">
    <property type="entry name" value="HTH_ARAC_FAMILY_2"/>
    <property type="match status" value="1"/>
</dbReference>
<dbReference type="Proteomes" id="UP000046373">
    <property type="component" value="Unassembled WGS sequence"/>
</dbReference>
<keyword evidence="1" id="KW-0805">Transcription regulation</keyword>
<evidence type="ECO:0000256" key="2">
    <source>
        <dbReference type="ARBA" id="ARBA00023125"/>
    </source>
</evidence>
<dbReference type="Proteomes" id="UP000045285">
    <property type="component" value="Unassembled WGS sequence"/>
</dbReference>
<dbReference type="STRING" id="69974.MPLDJ20_230156"/>
<keyword evidence="3" id="KW-0804">Transcription</keyword>
<dbReference type="InterPro" id="IPR018062">
    <property type="entry name" value="HTH_AraC-typ_CS"/>
</dbReference>
<evidence type="ECO:0000256" key="3">
    <source>
        <dbReference type="ARBA" id="ARBA00023163"/>
    </source>
</evidence>
<proteinExistence type="predicted"/>
<dbReference type="PANTHER" id="PTHR43280:SF27">
    <property type="entry name" value="TRANSCRIPTIONAL REGULATOR MTLR"/>
    <property type="match status" value="1"/>
</dbReference>
<dbReference type="SUPFAM" id="SSF46689">
    <property type="entry name" value="Homeodomain-like"/>
    <property type="match status" value="2"/>
</dbReference>
<dbReference type="PANTHER" id="PTHR43280">
    <property type="entry name" value="ARAC-FAMILY TRANSCRIPTIONAL REGULATOR"/>
    <property type="match status" value="1"/>
</dbReference>
<keyword evidence="7" id="KW-1185">Reference proteome</keyword>
<dbReference type="GO" id="GO:0003700">
    <property type="term" value="F:DNA-binding transcription factor activity"/>
    <property type="evidence" value="ECO:0007669"/>
    <property type="project" value="InterPro"/>
</dbReference>
<dbReference type="PROSITE" id="PS00041">
    <property type="entry name" value="HTH_ARAC_FAMILY_1"/>
    <property type="match status" value="1"/>
</dbReference>
<evidence type="ECO:0000313" key="6">
    <source>
        <dbReference type="EMBL" id="CDX38662.1"/>
    </source>
</evidence>
<feature type="domain" description="HTH araC/xylS-type" evidence="4">
    <location>
        <begin position="198"/>
        <end position="296"/>
    </location>
</feature>
<dbReference type="Gene3D" id="1.10.10.60">
    <property type="entry name" value="Homeodomain-like"/>
    <property type="match status" value="2"/>
</dbReference>
<dbReference type="GeneID" id="31891366"/>
<dbReference type="AlphaFoldDB" id="A0A090F458"/>
<keyword evidence="2" id="KW-0238">DNA-binding</keyword>
<dbReference type="SMART" id="SM00342">
    <property type="entry name" value="HTH_ARAC"/>
    <property type="match status" value="1"/>
</dbReference>
<dbReference type="CDD" id="cd06976">
    <property type="entry name" value="cupin_MtlR-like_N"/>
    <property type="match status" value="1"/>
</dbReference>
<evidence type="ECO:0000313" key="5">
    <source>
        <dbReference type="EMBL" id="CDX18144.1"/>
    </source>
</evidence>
<dbReference type="InterPro" id="IPR018060">
    <property type="entry name" value="HTH_AraC"/>
</dbReference>
<sequence>MPFRRRKNTAAIPRTAPAFEHIVTEASESFLWRLDDYPWERNVWNFHPEYEIHLLRKSSGVVLVGDHIGEFGPGYLTIVGGGLPHDWVTAVQPGELIEGRDIVLQFDPERLRGSSGLLPELRELEPFLERSLRGMVFHGRTALDGAELMERMGEVHGLARFRMFLELLELLATTDEYQLLSSPDFSPLLDAESLDIVQRSLTYLFQHFAEDLKLPDVAQLAGMSESSFSRFFQKNTGNSFSDHLAKLRLWQACKLLADTDIPITDICFQVGYMNISNFNRAFLRKHKMTPSSYRKLSRQRLTLRA</sequence>
<dbReference type="Pfam" id="PF12833">
    <property type="entry name" value="HTH_18"/>
    <property type="match status" value="1"/>
</dbReference>
<dbReference type="InterPro" id="IPR009057">
    <property type="entry name" value="Homeodomain-like_sf"/>
</dbReference>